<dbReference type="Gene3D" id="1.25.40.10">
    <property type="entry name" value="Tetratricopeptide repeat domain"/>
    <property type="match status" value="1"/>
</dbReference>
<reference evidence="4" key="1">
    <citation type="journal article" date="2019" name="Int. J. Syst. Evol. Microbiol.">
        <title>The Global Catalogue of Microorganisms (GCM) 10K type strain sequencing project: providing services to taxonomists for standard genome sequencing and annotation.</title>
        <authorList>
            <consortium name="The Broad Institute Genomics Platform"/>
            <consortium name="The Broad Institute Genome Sequencing Center for Infectious Disease"/>
            <person name="Wu L."/>
            <person name="Ma J."/>
        </authorList>
    </citation>
    <scope>NUCLEOTIDE SEQUENCE [LARGE SCALE GENOMIC DNA]</scope>
    <source>
        <strain evidence="4">DT28</strain>
    </source>
</reference>
<dbReference type="EMBL" id="JBHSGB010000010">
    <property type="protein sequence ID" value="MFC4655772.1"/>
    <property type="molecule type" value="Genomic_DNA"/>
</dbReference>
<comment type="similarity">
    <text evidence="1">Belongs to the UPF0162 family.</text>
</comment>
<keyword evidence="4" id="KW-1185">Reference proteome</keyword>
<evidence type="ECO:0000256" key="1">
    <source>
        <dbReference type="ARBA" id="ARBA00007100"/>
    </source>
</evidence>
<dbReference type="Proteomes" id="UP001595962">
    <property type="component" value="Unassembled WGS sequence"/>
</dbReference>
<accession>A0ABV9JND5</accession>
<sequence>MSFLQSEDGSEISQLELWLLTEAQWSDVALIEQARQQWQQLRALLPVQGSLMNRFDAVMQLFYQQALFTAPLQQLRLSHLPEPALIHHALLKREAEPLVLSLILIDMLLLSGLEVQPVWYQQQLVLQVRLSAAEKIWLDPVSGQWQCLLKPENGLVGTLADEMKQVPGSFSQLEQRLWQQQKKLFLLCGQKEKSLAIVQHLLSQKPDDPFLRRERALILELLDHWSLAIADYQYFVEQRPDDPLNEQIQQQIRQLSCYSQSLH</sequence>
<gene>
    <name evidence="3" type="ORF">ACFO3I_12210</name>
</gene>
<dbReference type="Pfam" id="PF13371">
    <property type="entry name" value="TPR_9"/>
    <property type="match status" value="1"/>
</dbReference>
<name>A0ABV9JND5_9GAMM</name>
<dbReference type="InterPro" id="IPR011990">
    <property type="entry name" value="TPR-like_helical_dom_sf"/>
</dbReference>
<dbReference type="InterPro" id="IPR032698">
    <property type="entry name" value="SirB1_N"/>
</dbReference>
<organism evidence="3 4">
    <name type="scientific">Rheinheimera marina</name>
    <dbReference type="NCBI Taxonomy" id="1774958"/>
    <lineage>
        <taxon>Bacteria</taxon>
        <taxon>Pseudomonadati</taxon>
        <taxon>Pseudomonadota</taxon>
        <taxon>Gammaproteobacteria</taxon>
        <taxon>Chromatiales</taxon>
        <taxon>Chromatiaceae</taxon>
        <taxon>Rheinheimera</taxon>
    </lineage>
</organism>
<dbReference type="Pfam" id="PF13369">
    <property type="entry name" value="Transglut_core2"/>
    <property type="match status" value="1"/>
</dbReference>
<protein>
    <submittedName>
        <fullName evidence="3">Tetratricopeptide repeat protein</fullName>
    </submittedName>
</protein>
<proteinExistence type="inferred from homology"/>
<evidence type="ECO:0000259" key="2">
    <source>
        <dbReference type="Pfam" id="PF13369"/>
    </source>
</evidence>
<feature type="domain" description="Protein SirB1 N-terminal" evidence="2">
    <location>
        <begin position="37"/>
        <end position="144"/>
    </location>
</feature>
<comment type="caution">
    <text evidence="3">The sequence shown here is derived from an EMBL/GenBank/DDBJ whole genome shotgun (WGS) entry which is preliminary data.</text>
</comment>
<evidence type="ECO:0000313" key="4">
    <source>
        <dbReference type="Proteomes" id="UP001595962"/>
    </source>
</evidence>
<dbReference type="SUPFAM" id="SSF48452">
    <property type="entry name" value="TPR-like"/>
    <property type="match status" value="1"/>
</dbReference>
<evidence type="ECO:0000313" key="3">
    <source>
        <dbReference type="EMBL" id="MFC4655772.1"/>
    </source>
</evidence>
<dbReference type="RefSeq" id="WP_377334256.1">
    <property type="nucleotide sequence ID" value="NZ_JBHSGB010000010.1"/>
</dbReference>